<dbReference type="AlphaFoldDB" id="G5JDW8"/>
<evidence type="ECO:0000313" key="4">
    <source>
        <dbReference type="Proteomes" id="UP000003477"/>
    </source>
</evidence>
<keyword evidence="1" id="KW-0175">Coiled coil</keyword>
<feature type="transmembrane region" description="Helical" evidence="2">
    <location>
        <begin position="81"/>
        <end position="101"/>
    </location>
</feature>
<keyword evidence="2" id="KW-1133">Transmembrane helix</keyword>
<dbReference type="Proteomes" id="UP000003477">
    <property type="component" value="Unassembled WGS sequence"/>
</dbReference>
<name>G5JDW8_CROWT</name>
<reference evidence="3 4" key="1">
    <citation type="journal article" date="2011" name="Front. Microbiol.">
        <title>Two Strains of Crocosphaera watsonii with Highly Conserved Genomes are Distinguished by Strain-Specific Features.</title>
        <authorList>
            <person name="Bench S.R."/>
            <person name="Ilikchyan I.N."/>
            <person name="Tripp H.J."/>
            <person name="Zehr J.P."/>
        </authorList>
    </citation>
    <scope>NUCLEOTIDE SEQUENCE [LARGE SCALE GENOMIC DNA]</scope>
    <source>
        <strain evidence="3 4">WH 0003</strain>
    </source>
</reference>
<dbReference type="GeneID" id="88768896"/>
<sequence>MSQTPITVQYPLEDVLGELKQSIKEVNQNLANIQKDVNDLKVGQIELKTEVRNLKEDVKEIKTVQNSLINEVSNLKGVKSLIIPIVVAVSTALLTLLVRLIPNVPR</sequence>
<dbReference type="RefSeq" id="WP_007313340.1">
    <property type="nucleotide sequence ID" value="NZ_AESD01000886.1"/>
</dbReference>
<comment type="caution">
    <text evidence="3">The sequence shown here is derived from an EMBL/GenBank/DDBJ whole genome shotgun (WGS) entry which is preliminary data.</text>
</comment>
<gene>
    <name evidence="3" type="ORF">CWATWH0003_5607</name>
</gene>
<organism evidence="3 4">
    <name type="scientific">Crocosphaera watsonii WH 0003</name>
    <dbReference type="NCBI Taxonomy" id="423471"/>
    <lineage>
        <taxon>Bacteria</taxon>
        <taxon>Bacillati</taxon>
        <taxon>Cyanobacteriota</taxon>
        <taxon>Cyanophyceae</taxon>
        <taxon>Oscillatoriophycideae</taxon>
        <taxon>Chroococcales</taxon>
        <taxon>Aphanothecaceae</taxon>
        <taxon>Crocosphaera</taxon>
    </lineage>
</organism>
<keyword evidence="2" id="KW-0812">Transmembrane</keyword>
<protein>
    <recommendedName>
        <fullName evidence="5">Shikimate 5-dehydrogenase</fullName>
    </recommendedName>
</protein>
<evidence type="ECO:0008006" key="5">
    <source>
        <dbReference type="Google" id="ProtNLM"/>
    </source>
</evidence>
<feature type="coiled-coil region" evidence="1">
    <location>
        <begin position="16"/>
        <end position="71"/>
    </location>
</feature>
<dbReference type="Gene3D" id="1.20.5.170">
    <property type="match status" value="1"/>
</dbReference>
<dbReference type="EMBL" id="AESD01000886">
    <property type="protein sequence ID" value="EHJ09614.1"/>
    <property type="molecule type" value="Genomic_DNA"/>
</dbReference>
<keyword evidence="2" id="KW-0472">Membrane</keyword>
<proteinExistence type="predicted"/>
<evidence type="ECO:0000313" key="3">
    <source>
        <dbReference type="EMBL" id="EHJ09614.1"/>
    </source>
</evidence>
<evidence type="ECO:0000256" key="2">
    <source>
        <dbReference type="SAM" id="Phobius"/>
    </source>
</evidence>
<evidence type="ECO:0000256" key="1">
    <source>
        <dbReference type="SAM" id="Coils"/>
    </source>
</evidence>
<accession>G5JDW8</accession>
<dbReference type="PATRIC" id="fig|423471.3.peg.5238"/>